<dbReference type="AlphaFoldDB" id="A0A699PZM9"/>
<keyword evidence="1" id="KW-0175">Coiled coil</keyword>
<sequence>YIKRYQGMKKRPQTESEAHKNIMIYLKNTAGYKMDFFKGMTYAEICPIFQARFNENMRFLFKSREEMEEEDQEIIKSINETLAQKAAKRRKLSEEAQEAKDLRKRLEVVDDEDDDVFIEATPFARKVPVVDYQIVLIDNKPRFKIIRADETHQFYISFTTLLKNFDREDLENLWEIVKKIFSTSNPTNFSDEYLLLTFKIMFEKPDGQDAIWRNQKYPLSRFTLKQLVNMTRLQVEEESEISLELLRFTRQQLQEYQQG</sequence>
<feature type="coiled-coil region" evidence="1">
    <location>
        <begin position="75"/>
        <end position="112"/>
    </location>
</feature>
<comment type="caution">
    <text evidence="2">The sequence shown here is derived from an EMBL/GenBank/DDBJ whole genome shotgun (WGS) entry which is preliminary data.</text>
</comment>
<name>A0A699PZM9_TANCI</name>
<proteinExistence type="predicted"/>
<reference evidence="2" key="1">
    <citation type="journal article" date="2019" name="Sci. Rep.">
        <title>Draft genome of Tanacetum cinerariifolium, the natural source of mosquito coil.</title>
        <authorList>
            <person name="Yamashiro T."/>
            <person name="Shiraishi A."/>
            <person name="Satake H."/>
            <person name="Nakayama K."/>
        </authorList>
    </citation>
    <scope>NUCLEOTIDE SEQUENCE</scope>
</reference>
<evidence type="ECO:0000256" key="1">
    <source>
        <dbReference type="SAM" id="Coils"/>
    </source>
</evidence>
<feature type="non-terminal residue" evidence="2">
    <location>
        <position position="1"/>
    </location>
</feature>
<evidence type="ECO:0000313" key="2">
    <source>
        <dbReference type="EMBL" id="GFC59321.1"/>
    </source>
</evidence>
<gene>
    <name evidence="2" type="ORF">Tci_831291</name>
</gene>
<protein>
    <submittedName>
        <fullName evidence="2">Uncharacterized protein</fullName>
    </submittedName>
</protein>
<organism evidence="2">
    <name type="scientific">Tanacetum cinerariifolium</name>
    <name type="common">Dalmatian daisy</name>
    <name type="synonym">Chrysanthemum cinerariifolium</name>
    <dbReference type="NCBI Taxonomy" id="118510"/>
    <lineage>
        <taxon>Eukaryota</taxon>
        <taxon>Viridiplantae</taxon>
        <taxon>Streptophyta</taxon>
        <taxon>Embryophyta</taxon>
        <taxon>Tracheophyta</taxon>
        <taxon>Spermatophyta</taxon>
        <taxon>Magnoliopsida</taxon>
        <taxon>eudicotyledons</taxon>
        <taxon>Gunneridae</taxon>
        <taxon>Pentapetalae</taxon>
        <taxon>asterids</taxon>
        <taxon>campanulids</taxon>
        <taxon>Asterales</taxon>
        <taxon>Asteraceae</taxon>
        <taxon>Asteroideae</taxon>
        <taxon>Anthemideae</taxon>
        <taxon>Anthemidinae</taxon>
        <taxon>Tanacetum</taxon>
    </lineage>
</organism>
<dbReference type="EMBL" id="BKCJ010981051">
    <property type="protein sequence ID" value="GFC59321.1"/>
    <property type="molecule type" value="Genomic_DNA"/>
</dbReference>
<accession>A0A699PZM9</accession>